<evidence type="ECO:0000313" key="2">
    <source>
        <dbReference type="EMBL" id="OPA73283.1"/>
    </source>
</evidence>
<proteinExistence type="predicted"/>
<dbReference type="Pfam" id="PF01869">
    <property type="entry name" value="BcrAD_BadFG"/>
    <property type="match status" value="1"/>
</dbReference>
<keyword evidence="3" id="KW-1185">Reference proteome</keyword>
<dbReference type="InterPro" id="IPR043129">
    <property type="entry name" value="ATPase_NBD"/>
</dbReference>
<dbReference type="CDD" id="cd24007">
    <property type="entry name" value="ASKHA_NBD_eukNAGK-like"/>
    <property type="match status" value="1"/>
</dbReference>
<dbReference type="PANTHER" id="PTHR43190">
    <property type="entry name" value="N-ACETYL-D-GLUCOSAMINE KINASE"/>
    <property type="match status" value="1"/>
</dbReference>
<dbReference type="SUPFAM" id="SSF53067">
    <property type="entry name" value="Actin-like ATPase domain"/>
    <property type="match status" value="2"/>
</dbReference>
<dbReference type="STRING" id="1324314.BVG16_29660"/>
<reference evidence="2 3" key="1">
    <citation type="submission" date="2017-01" db="EMBL/GenBank/DDBJ databases">
        <title>Genome analysis of Paenibacillus selenitrireducens ES3-24.</title>
        <authorList>
            <person name="Xu D."/>
            <person name="Yao R."/>
            <person name="Zheng S."/>
        </authorList>
    </citation>
    <scope>NUCLEOTIDE SEQUENCE [LARGE SCALE GENOMIC DNA]</scope>
    <source>
        <strain evidence="2 3">ES3-24</strain>
    </source>
</reference>
<sequence length="343" mass="37648">MDHKYIIGVDGGNSKTDYFLFHIQGNFIDHIRAGTCSHEQFSDGYASTYRIMGEHILELLARNQLSMEDITAGAFGLAGADIPSQKKQLSRVIEQIGFTNYAVDNDSFLGIKAGSESGIGICSINGSGTVTGGISPSGNRLQVGGLGSELTGDEAGGFFLGRRVLRAVYDEFYRMGPPTNMTEQVMTLLQIPSKDVMIEYAMNSVLQKSLPNTQLMQILFACADEGDSVALEIINHTARQLANSTVGCLHELDFEKEVDIILAGSVWVKAESPILLETYKSYVEQLTDHHCRYKLLTIPPATGAVLWALELAYGQPVNQETRNRVIQAVEQIHAHHTNTRLIH</sequence>
<dbReference type="GO" id="GO:0016301">
    <property type="term" value="F:kinase activity"/>
    <property type="evidence" value="ECO:0007669"/>
    <property type="project" value="UniProtKB-KW"/>
</dbReference>
<evidence type="ECO:0000313" key="3">
    <source>
        <dbReference type="Proteomes" id="UP000190188"/>
    </source>
</evidence>
<dbReference type="Proteomes" id="UP000190188">
    <property type="component" value="Unassembled WGS sequence"/>
</dbReference>
<organism evidence="2 3">
    <name type="scientific">Paenibacillus selenitireducens</name>
    <dbReference type="NCBI Taxonomy" id="1324314"/>
    <lineage>
        <taxon>Bacteria</taxon>
        <taxon>Bacillati</taxon>
        <taxon>Bacillota</taxon>
        <taxon>Bacilli</taxon>
        <taxon>Bacillales</taxon>
        <taxon>Paenibacillaceae</taxon>
        <taxon>Paenibacillus</taxon>
    </lineage>
</organism>
<accession>A0A1T2X141</accession>
<dbReference type="EMBL" id="MSZX01000020">
    <property type="protein sequence ID" value="OPA73283.1"/>
    <property type="molecule type" value="Genomic_DNA"/>
</dbReference>
<dbReference type="Gene3D" id="3.30.420.40">
    <property type="match status" value="2"/>
</dbReference>
<dbReference type="PANTHER" id="PTHR43190:SF3">
    <property type="entry name" value="N-ACETYL-D-GLUCOSAMINE KINASE"/>
    <property type="match status" value="1"/>
</dbReference>
<dbReference type="InterPro" id="IPR052519">
    <property type="entry name" value="Euk-type_GlcNAc_Kinase"/>
</dbReference>
<keyword evidence="2" id="KW-0808">Transferase</keyword>
<dbReference type="InterPro" id="IPR002731">
    <property type="entry name" value="ATPase_BadF"/>
</dbReference>
<dbReference type="OrthoDB" id="9772633at2"/>
<keyword evidence="2" id="KW-0418">Kinase</keyword>
<evidence type="ECO:0000259" key="1">
    <source>
        <dbReference type="Pfam" id="PF01869"/>
    </source>
</evidence>
<comment type="caution">
    <text evidence="2">The sequence shown here is derived from an EMBL/GenBank/DDBJ whole genome shotgun (WGS) entry which is preliminary data.</text>
</comment>
<gene>
    <name evidence="2" type="ORF">BVG16_29660</name>
</gene>
<protein>
    <submittedName>
        <fullName evidence="2">N-acetylglucosamine kinase</fullName>
    </submittedName>
</protein>
<feature type="domain" description="ATPase BadF/BadG/BcrA/BcrD type" evidence="1">
    <location>
        <begin position="7"/>
        <end position="308"/>
    </location>
</feature>
<name>A0A1T2X141_9BACL</name>
<dbReference type="AlphaFoldDB" id="A0A1T2X141"/>